<dbReference type="RefSeq" id="WP_041281845.1">
    <property type="nucleotide sequence ID" value="NZ_CP008727.1"/>
</dbReference>
<gene>
    <name evidence="2" type="ORF">DM82_4142</name>
</gene>
<protein>
    <submittedName>
        <fullName evidence="2">Fusaric acid resistance family protein</fullName>
    </submittedName>
</protein>
<proteinExistence type="predicted"/>
<dbReference type="Pfam" id="PF04632">
    <property type="entry name" value="FUSC"/>
    <property type="match status" value="1"/>
</dbReference>
<feature type="transmembrane region" description="Helical" evidence="1">
    <location>
        <begin position="38"/>
        <end position="56"/>
    </location>
</feature>
<dbReference type="AlphaFoldDB" id="A0AAI8BAX7"/>
<organism evidence="2 3">
    <name type="scientific">Burkholderia oklahomensis</name>
    <dbReference type="NCBI Taxonomy" id="342113"/>
    <lineage>
        <taxon>Bacteria</taxon>
        <taxon>Pseudomonadati</taxon>
        <taxon>Pseudomonadota</taxon>
        <taxon>Betaproteobacteria</taxon>
        <taxon>Burkholderiales</taxon>
        <taxon>Burkholderiaceae</taxon>
        <taxon>Burkholderia</taxon>
        <taxon>pseudomallei group</taxon>
    </lineage>
</organism>
<keyword evidence="1" id="KW-1133">Transmembrane helix</keyword>
<evidence type="ECO:0000256" key="1">
    <source>
        <dbReference type="SAM" id="Phobius"/>
    </source>
</evidence>
<dbReference type="GO" id="GO:0022857">
    <property type="term" value="F:transmembrane transporter activity"/>
    <property type="evidence" value="ECO:0007669"/>
    <property type="project" value="InterPro"/>
</dbReference>
<feature type="transmembrane region" description="Helical" evidence="1">
    <location>
        <begin position="462"/>
        <end position="479"/>
    </location>
</feature>
<dbReference type="Proteomes" id="UP000029424">
    <property type="component" value="Chromosome 2"/>
</dbReference>
<dbReference type="InterPro" id="IPR006726">
    <property type="entry name" value="PHBA_efflux_AaeB/fusaric-R"/>
</dbReference>
<keyword evidence="3" id="KW-1185">Reference proteome</keyword>
<feature type="transmembrane region" description="Helical" evidence="1">
    <location>
        <begin position="413"/>
        <end position="430"/>
    </location>
</feature>
<evidence type="ECO:0000313" key="2">
    <source>
        <dbReference type="EMBL" id="AIO68906.1"/>
    </source>
</evidence>
<feature type="transmembrane region" description="Helical" evidence="1">
    <location>
        <begin position="518"/>
        <end position="535"/>
    </location>
</feature>
<feature type="transmembrane region" description="Helical" evidence="1">
    <location>
        <begin position="388"/>
        <end position="407"/>
    </location>
</feature>
<dbReference type="KEGG" id="bok:DM82_4142"/>
<dbReference type="EMBL" id="CP008727">
    <property type="protein sequence ID" value="AIO68906.1"/>
    <property type="molecule type" value="Genomic_DNA"/>
</dbReference>
<feature type="transmembrane region" description="Helical" evidence="1">
    <location>
        <begin position="162"/>
        <end position="183"/>
    </location>
</feature>
<evidence type="ECO:0000313" key="3">
    <source>
        <dbReference type="Proteomes" id="UP000029424"/>
    </source>
</evidence>
<feature type="transmembrane region" description="Helical" evidence="1">
    <location>
        <begin position="437"/>
        <end position="456"/>
    </location>
</feature>
<feature type="transmembrane region" description="Helical" evidence="1">
    <location>
        <begin position="110"/>
        <end position="129"/>
    </location>
</feature>
<name>A0AAI8BAX7_9BURK</name>
<keyword evidence="1" id="KW-0812">Transmembrane</keyword>
<feature type="transmembrane region" description="Helical" evidence="1">
    <location>
        <begin position="486"/>
        <end position="506"/>
    </location>
</feature>
<feature type="transmembrane region" description="Helical" evidence="1">
    <location>
        <begin position="87"/>
        <end position="104"/>
    </location>
</feature>
<accession>A0AAI8BAX7</accession>
<keyword evidence="1" id="KW-0472">Membrane</keyword>
<sequence>MRDAADQTAAVAAAPGRVSRAAAALVARIDLFTARGAYIARSIVAAALALGVAYLLELETPYSAASTVLLVINPVQGAVIGKGVWRVVGTIAGMLVAFVLMGLFAQKPLLFILGFGFWLGLCVAGMTLLRHFRASGTVVAGYTIGLATYGAMQRPALTFEHVIGRGSTVVIGVLCLSLVSMLLSTRDVRAKLEALVTRLAAAVARAVAAQRGGIAAAPGDDKRLALLADIYGIDDLLALGKAESEDLAQRAMAVRHGMASLFGALAGGAPPLPADSPSARAIASLQPRLEAAWQAAADALADGPGGTARAVALLGAARARFQTALAEIAFADPRDEAALLIAGERLLEQIDDYLAALRGLAELKRPRPYGKPAPVRFHRDVRSAVQNGVRSMCAIVITGAIWIATGWDQGDMMLLVVAPYCALLATAGNPAAGAKEFIKGTVVAAPAAFVCAFGILPRIEGFPLLAVTLALFWLPGIYATSVPKTALAGLAYLVAFNTLNAAANPFHPDVGLFFNQSVAWLLATFITLLTFQLILPRNLAADIARLRRTVRDDALALLADKRPAASEWQQRQQHRIAQLGALLKSQPAAMTQAAVEGLAALHVGKELLRIRRFVARDDLPAPALDCARAGLARLARRAAEPARAAMHARRAARAIARLVTAHPGHDAELKRLMAAFADVYVLLHTHAAYFTPAPETPRRAQ</sequence>
<dbReference type="GO" id="GO:0005886">
    <property type="term" value="C:plasma membrane"/>
    <property type="evidence" value="ECO:0007669"/>
    <property type="project" value="InterPro"/>
</dbReference>
<reference evidence="2 3" key="1">
    <citation type="submission" date="2014-06" db="EMBL/GenBank/DDBJ databases">
        <authorList>
            <person name="Bishop-Lilly K.A."/>
            <person name="Broomall S.M."/>
            <person name="Chain P.S."/>
            <person name="Chertkov O."/>
            <person name="Coyne S.R."/>
            <person name="Daligault H.E."/>
            <person name="Davenport K.W."/>
            <person name="Erkkila T."/>
            <person name="Frey K.G."/>
            <person name="Gibbons H.S."/>
            <person name="Gu W."/>
            <person name="Jaissle J."/>
            <person name="Johnson S.L."/>
            <person name="Koroleva G.I."/>
            <person name="Ladner J.T."/>
            <person name="Lo C.-C."/>
            <person name="Minogue T.D."/>
            <person name="Munk C."/>
            <person name="Palacios G.F."/>
            <person name="Redden C.L."/>
            <person name="Rosenzweig C.N."/>
            <person name="Scholz M.B."/>
            <person name="Teshima H."/>
            <person name="Xu Y."/>
        </authorList>
    </citation>
    <scope>NUCLEOTIDE SEQUENCE [LARGE SCALE GENOMIC DNA]</scope>
    <source>
        <strain evidence="2 3">EO147</strain>
    </source>
</reference>